<gene>
    <name evidence="2" type="ORF">UFOPK2827_00201</name>
</gene>
<accession>A0A6J6TAI9</accession>
<protein>
    <submittedName>
        <fullName evidence="2">Unannotated protein</fullName>
    </submittedName>
</protein>
<keyword evidence="1" id="KW-0812">Transmembrane</keyword>
<evidence type="ECO:0000313" key="2">
    <source>
        <dbReference type="EMBL" id="CAB4744412.1"/>
    </source>
</evidence>
<proteinExistence type="predicted"/>
<reference evidence="2" key="1">
    <citation type="submission" date="2020-05" db="EMBL/GenBank/DDBJ databases">
        <authorList>
            <person name="Chiriac C."/>
            <person name="Salcher M."/>
            <person name="Ghai R."/>
            <person name="Kavagutti S V."/>
        </authorList>
    </citation>
    <scope>NUCLEOTIDE SEQUENCE</scope>
</reference>
<feature type="transmembrane region" description="Helical" evidence="1">
    <location>
        <begin position="26"/>
        <end position="43"/>
    </location>
</feature>
<dbReference type="EMBL" id="CAEZZE010000017">
    <property type="protein sequence ID" value="CAB4744412.1"/>
    <property type="molecule type" value="Genomic_DNA"/>
</dbReference>
<evidence type="ECO:0000256" key="1">
    <source>
        <dbReference type="SAM" id="Phobius"/>
    </source>
</evidence>
<name>A0A6J6TAI9_9ZZZZ</name>
<keyword evidence="1" id="KW-1133">Transmembrane helix</keyword>
<dbReference type="AlphaFoldDB" id="A0A6J6TAI9"/>
<organism evidence="2">
    <name type="scientific">freshwater metagenome</name>
    <dbReference type="NCBI Taxonomy" id="449393"/>
    <lineage>
        <taxon>unclassified sequences</taxon>
        <taxon>metagenomes</taxon>
        <taxon>ecological metagenomes</taxon>
    </lineage>
</organism>
<sequence length="103" mass="11122">MKFLYAIALGAATALGATLIHQTLPPFGVALGIFTTYVMIWWVGRYCGKRRYRVFALAAWFFVIARAGSFGAGQELLIQGDNAGSALLTLGFFAGVAALFRKL</sequence>
<keyword evidence="1" id="KW-0472">Membrane</keyword>
<feature type="transmembrane region" description="Helical" evidence="1">
    <location>
        <begin position="55"/>
        <end position="77"/>
    </location>
</feature>
<feature type="transmembrane region" description="Helical" evidence="1">
    <location>
        <begin position="83"/>
        <end position="100"/>
    </location>
</feature>